<accession>T1IAT1</accession>
<dbReference type="HOGENOM" id="CLU_2375393_0_0_1"/>
<keyword evidence="2" id="KW-1185">Reference proteome</keyword>
<dbReference type="VEuPathDB" id="VectorBase:RPRC013402"/>
<dbReference type="AlphaFoldDB" id="T1IAT1"/>
<dbReference type="EnsemblMetazoa" id="RPRC013402-RA">
    <property type="protein sequence ID" value="RPRC013402-PA"/>
    <property type="gene ID" value="RPRC013402"/>
</dbReference>
<evidence type="ECO:0000313" key="1">
    <source>
        <dbReference type="EnsemblMetazoa" id="RPRC013402-PA"/>
    </source>
</evidence>
<organism evidence="1 2">
    <name type="scientific">Rhodnius prolixus</name>
    <name type="common">Triatomid bug</name>
    <dbReference type="NCBI Taxonomy" id="13249"/>
    <lineage>
        <taxon>Eukaryota</taxon>
        <taxon>Metazoa</taxon>
        <taxon>Ecdysozoa</taxon>
        <taxon>Arthropoda</taxon>
        <taxon>Hexapoda</taxon>
        <taxon>Insecta</taxon>
        <taxon>Pterygota</taxon>
        <taxon>Neoptera</taxon>
        <taxon>Paraneoptera</taxon>
        <taxon>Hemiptera</taxon>
        <taxon>Heteroptera</taxon>
        <taxon>Panheteroptera</taxon>
        <taxon>Cimicomorpha</taxon>
        <taxon>Reduviidae</taxon>
        <taxon>Triatominae</taxon>
        <taxon>Rhodnius</taxon>
    </lineage>
</organism>
<evidence type="ECO:0000313" key="2">
    <source>
        <dbReference type="Proteomes" id="UP000015103"/>
    </source>
</evidence>
<dbReference type="Proteomes" id="UP000015103">
    <property type="component" value="Unassembled WGS sequence"/>
</dbReference>
<protein>
    <submittedName>
        <fullName evidence="1">Uncharacterized protein</fullName>
    </submittedName>
</protein>
<dbReference type="EMBL" id="ACPB03012832">
    <property type="status" value="NOT_ANNOTATED_CDS"/>
    <property type="molecule type" value="Genomic_DNA"/>
</dbReference>
<proteinExistence type="predicted"/>
<dbReference type="InParanoid" id="T1IAT1"/>
<name>T1IAT1_RHOPR</name>
<reference evidence="1" key="1">
    <citation type="submission" date="2015-05" db="UniProtKB">
        <authorList>
            <consortium name="EnsemblMetazoa"/>
        </authorList>
    </citation>
    <scope>IDENTIFICATION</scope>
</reference>
<sequence>MKARMRRLVVNLAILFVHFGEKSRISDEVDGTVWVWKNGPNNNQVWHFSRISGIEKSTLEVMGQNVAPLQVVNAILKAYFAFFYQWDGHTFLLIN</sequence>